<sequence length="365" mass="41551">MISIHFFRLSWIVQLLVGICLFTVSFLIEKQVLEAFIATPMLALLLAGSLELGKAVAIIWHRYMSHQPMTHYPGSVRLTSNVFRMGLVLLSMLCSLLFLSDNLDRPNLESVRESETKRQENQLNKYLSRIEKQNSTKLATLQKSLQSEYEHLDERFKDRIAVIQKELNLEMNNVVNGTFKGPRYAEIESRLNKEKALRDTELKKLLENNKAAYSLEAKRLTAALEEKQESAYLAATASHNAIQVNDFAEDERANDSRIVSFLKVVKSVSGTQVMPLQFVFAFSLLISLLMEIGILLAFNTITLSILPALKATHAADLSNDIMQSEFDQEVREDELRHKEAVNKIRRTADNVMDKANEYMRANPAQ</sequence>
<dbReference type="AlphaFoldDB" id="A0A317CL43"/>
<feature type="transmembrane region" description="Helical" evidence="2">
    <location>
        <begin position="35"/>
        <end position="61"/>
    </location>
</feature>
<feature type="transmembrane region" description="Helical" evidence="2">
    <location>
        <begin position="6"/>
        <end position="28"/>
    </location>
</feature>
<gene>
    <name evidence="3" type="ORF">DKW60_08495</name>
</gene>
<dbReference type="RefSeq" id="WP_109837231.1">
    <property type="nucleotide sequence ID" value="NZ_QGKM01000018.1"/>
</dbReference>
<proteinExistence type="predicted"/>
<feature type="transmembrane region" description="Helical" evidence="2">
    <location>
        <begin position="81"/>
        <end position="99"/>
    </location>
</feature>
<dbReference type="Proteomes" id="UP000245539">
    <property type="component" value="Unassembled WGS sequence"/>
</dbReference>
<protein>
    <recommendedName>
        <fullName evidence="5">DUF4407 domain-containing protein</fullName>
    </recommendedName>
</protein>
<reference evidence="3 4" key="1">
    <citation type="submission" date="2018-05" db="EMBL/GenBank/DDBJ databases">
        <title>Leucothrix arctica sp. nov., isolated from Arctic seawater.</title>
        <authorList>
            <person name="Choi A."/>
            <person name="Baek K."/>
        </authorList>
    </citation>
    <scope>NUCLEOTIDE SEQUENCE [LARGE SCALE GENOMIC DNA]</scope>
    <source>
        <strain evidence="3 4">JCM 18388</strain>
    </source>
</reference>
<evidence type="ECO:0000256" key="1">
    <source>
        <dbReference type="SAM" id="Coils"/>
    </source>
</evidence>
<keyword evidence="2" id="KW-0812">Transmembrane</keyword>
<evidence type="ECO:0000313" key="3">
    <source>
        <dbReference type="EMBL" id="PWQ98143.1"/>
    </source>
</evidence>
<evidence type="ECO:0000256" key="2">
    <source>
        <dbReference type="SAM" id="Phobius"/>
    </source>
</evidence>
<keyword evidence="1" id="KW-0175">Coiled coil</keyword>
<organism evidence="3 4">
    <name type="scientific">Leucothrix pacifica</name>
    <dbReference type="NCBI Taxonomy" id="1247513"/>
    <lineage>
        <taxon>Bacteria</taxon>
        <taxon>Pseudomonadati</taxon>
        <taxon>Pseudomonadota</taxon>
        <taxon>Gammaproteobacteria</taxon>
        <taxon>Thiotrichales</taxon>
        <taxon>Thiotrichaceae</taxon>
        <taxon>Leucothrix</taxon>
    </lineage>
</organism>
<keyword evidence="2" id="KW-0472">Membrane</keyword>
<dbReference type="OrthoDB" id="7107842at2"/>
<feature type="transmembrane region" description="Helical" evidence="2">
    <location>
        <begin position="276"/>
        <end position="298"/>
    </location>
</feature>
<evidence type="ECO:0008006" key="5">
    <source>
        <dbReference type="Google" id="ProtNLM"/>
    </source>
</evidence>
<keyword evidence="4" id="KW-1185">Reference proteome</keyword>
<keyword evidence="2" id="KW-1133">Transmembrane helix</keyword>
<feature type="coiled-coil region" evidence="1">
    <location>
        <begin position="203"/>
        <end position="230"/>
    </location>
</feature>
<dbReference type="EMBL" id="QGKM01000018">
    <property type="protein sequence ID" value="PWQ98143.1"/>
    <property type="molecule type" value="Genomic_DNA"/>
</dbReference>
<comment type="caution">
    <text evidence="3">The sequence shown here is derived from an EMBL/GenBank/DDBJ whole genome shotgun (WGS) entry which is preliminary data.</text>
</comment>
<accession>A0A317CL43</accession>
<evidence type="ECO:0000313" key="4">
    <source>
        <dbReference type="Proteomes" id="UP000245539"/>
    </source>
</evidence>
<name>A0A317CL43_9GAMM</name>